<evidence type="ECO:0000313" key="3">
    <source>
        <dbReference type="Proteomes" id="UP000238479"/>
    </source>
</evidence>
<keyword evidence="1" id="KW-1133">Transmembrane helix</keyword>
<reference evidence="2 3" key="1">
    <citation type="journal article" date="2018" name="Nat. Genet.">
        <title>The Rosa genome provides new insights in the design of modern roses.</title>
        <authorList>
            <person name="Bendahmane M."/>
        </authorList>
    </citation>
    <scope>NUCLEOTIDE SEQUENCE [LARGE SCALE GENOMIC DNA]</scope>
    <source>
        <strain evidence="3">cv. Old Blush</strain>
    </source>
</reference>
<proteinExistence type="predicted"/>
<evidence type="ECO:0000313" key="2">
    <source>
        <dbReference type="EMBL" id="PRQ17429.1"/>
    </source>
</evidence>
<accession>A0A2P6P686</accession>
<gene>
    <name evidence="2" type="ORF">RchiOBHm_Chr7g0194891</name>
</gene>
<organism evidence="2 3">
    <name type="scientific">Rosa chinensis</name>
    <name type="common">China rose</name>
    <dbReference type="NCBI Taxonomy" id="74649"/>
    <lineage>
        <taxon>Eukaryota</taxon>
        <taxon>Viridiplantae</taxon>
        <taxon>Streptophyta</taxon>
        <taxon>Embryophyta</taxon>
        <taxon>Tracheophyta</taxon>
        <taxon>Spermatophyta</taxon>
        <taxon>Magnoliopsida</taxon>
        <taxon>eudicotyledons</taxon>
        <taxon>Gunneridae</taxon>
        <taxon>Pentapetalae</taxon>
        <taxon>rosids</taxon>
        <taxon>fabids</taxon>
        <taxon>Rosales</taxon>
        <taxon>Rosaceae</taxon>
        <taxon>Rosoideae</taxon>
        <taxon>Rosoideae incertae sedis</taxon>
        <taxon>Rosa</taxon>
    </lineage>
</organism>
<comment type="caution">
    <text evidence="2">The sequence shown here is derived from an EMBL/GenBank/DDBJ whole genome shotgun (WGS) entry which is preliminary data.</text>
</comment>
<feature type="transmembrane region" description="Helical" evidence="1">
    <location>
        <begin position="55"/>
        <end position="76"/>
    </location>
</feature>
<dbReference type="Gramene" id="PRQ17429">
    <property type="protein sequence ID" value="PRQ17429"/>
    <property type="gene ID" value="RchiOBHm_Chr7g0194891"/>
</dbReference>
<dbReference type="AlphaFoldDB" id="A0A2P6P686"/>
<dbReference type="Proteomes" id="UP000238479">
    <property type="component" value="Chromosome 7"/>
</dbReference>
<dbReference type="EMBL" id="PDCK01000045">
    <property type="protein sequence ID" value="PRQ17429.1"/>
    <property type="molecule type" value="Genomic_DNA"/>
</dbReference>
<keyword evidence="1" id="KW-0812">Transmembrane</keyword>
<sequence length="106" mass="12244">MFLLLFTLFFVSLCLLFAFVFALFKSLPHFACDCCLFSFLFLKKPETLFLYSSNFQFRFGTQIQFLFSLGEILLLLSALGNHLLLQHQSADILIFLLLHTSSLFLS</sequence>
<protein>
    <submittedName>
        <fullName evidence="2">Uncharacterized protein</fullName>
    </submittedName>
</protein>
<evidence type="ECO:0000256" key="1">
    <source>
        <dbReference type="SAM" id="Phobius"/>
    </source>
</evidence>
<name>A0A2P6P686_ROSCH</name>
<keyword evidence="3" id="KW-1185">Reference proteome</keyword>
<keyword evidence="1" id="KW-0472">Membrane</keyword>